<dbReference type="PANTHER" id="PTHR43249:SF1">
    <property type="entry name" value="D-GLUCOSIDE 3-DEHYDROGENASE"/>
    <property type="match status" value="1"/>
</dbReference>
<dbReference type="Pfam" id="PF22725">
    <property type="entry name" value="GFO_IDH_MocA_C3"/>
    <property type="match status" value="1"/>
</dbReference>
<organism evidence="3 4">
    <name type="scientific">Paenibacillus gansuensis</name>
    <dbReference type="NCBI Taxonomy" id="306542"/>
    <lineage>
        <taxon>Bacteria</taxon>
        <taxon>Bacillati</taxon>
        <taxon>Bacillota</taxon>
        <taxon>Bacilli</taxon>
        <taxon>Bacillales</taxon>
        <taxon>Paenibacillaceae</taxon>
        <taxon>Paenibacillus</taxon>
    </lineage>
</organism>
<dbReference type="PANTHER" id="PTHR43249">
    <property type="entry name" value="UDP-N-ACETYL-2-AMINO-2-DEOXY-D-GLUCURONATE OXIDASE"/>
    <property type="match status" value="1"/>
</dbReference>
<dbReference type="Gene3D" id="3.40.50.720">
    <property type="entry name" value="NAD(P)-binding Rossmann-like Domain"/>
    <property type="match status" value="1"/>
</dbReference>
<feature type="domain" description="GFO/IDH/MocA-like oxidoreductase" evidence="2">
    <location>
        <begin position="130"/>
        <end position="234"/>
    </location>
</feature>
<gene>
    <name evidence="3" type="ORF">ACFSUF_04735</name>
</gene>
<comment type="caution">
    <text evidence="3">The sequence shown here is derived from an EMBL/GenBank/DDBJ whole genome shotgun (WGS) entry which is preliminary data.</text>
</comment>
<dbReference type="RefSeq" id="WP_377600635.1">
    <property type="nucleotide sequence ID" value="NZ_JBHUME010000005.1"/>
</dbReference>
<feature type="domain" description="Gfo/Idh/MocA-like oxidoreductase N-terminal" evidence="1">
    <location>
        <begin position="3"/>
        <end position="122"/>
    </location>
</feature>
<dbReference type="EMBL" id="JBHUME010000005">
    <property type="protein sequence ID" value="MFD2611725.1"/>
    <property type="molecule type" value="Genomic_DNA"/>
</dbReference>
<proteinExistence type="predicted"/>
<dbReference type="Proteomes" id="UP001597541">
    <property type="component" value="Unassembled WGS sequence"/>
</dbReference>
<dbReference type="InterPro" id="IPR036291">
    <property type="entry name" value="NAD(P)-bd_dom_sf"/>
</dbReference>
<evidence type="ECO:0000313" key="3">
    <source>
        <dbReference type="EMBL" id="MFD2611725.1"/>
    </source>
</evidence>
<dbReference type="SUPFAM" id="SSF55347">
    <property type="entry name" value="Glyceraldehyde-3-phosphate dehydrogenase-like, C-terminal domain"/>
    <property type="match status" value="1"/>
</dbReference>
<dbReference type="Pfam" id="PF01408">
    <property type="entry name" value="GFO_IDH_MocA"/>
    <property type="match status" value="1"/>
</dbReference>
<protein>
    <submittedName>
        <fullName evidence="3">Gfo/Idh/MocA family protein</fullName>
    </submittedName>
</protein>
<evidence type="ECO:0000313" key="4">
    <source>
        <dbReference type="Proteomes" id="UP001597541"/>
    </source>
</evidence>
<sequence>MTLRIGMAGTGWFANVHAQLLNAMDGVQVTAVCGTSRDKADLFAAKLGGAAGYADFTEMLDGETLDAVYICVPPSSHGTMEEQLIERGIPFLVEKPLDAGIEKPRRIAAMLEEKPLITSVGYHLRYRDTANRLREALKLGTVGMLSGEWMGNFVNNAWWPKQERSGGQFVEQTTHIVDLLRYTAGEVAEVYAAYAQRHVHTKYDQVSVDDVGTVVLKLRSGAVASLSNTCLLPDGVFEAGLKAYTPDGLWNWSMEELRHTATGQLTTIVKDQGNPYEAENAAFIQAVRTGDASLIRSDYSDALKTQEVTVAALESARSGKPVLLQGETAGAVL</sequence>
<name>A0ABW5P9P2_9BACL</name>
<dbReference type="SUPFAM" id="SSF51735">
    <property type="entry name" value="NAD(P)-binding Rossmann-fold domains"/>
    <property type="match status" value="1"/>
</dbReference>
<dbReference type="InterPro" id="IPR055170">
    <property type="entry name" value="GFO_IDH_MocA-like_dom"/>
</dbReference>
<reference evidence="4" key="1">
    <citation type="journal article" date="2019" name="Int. J. Syst. Evol. Microbiol.">
        <title>The Global Catalogue of Microorganisms (GCM) 10K type strain sequencing project: providing services to taxonomists for standard genome sequencing and annotation.</title>
        <authorList>
            <consortium name="The Broad Institute Genomics Platform"/>
            <consortium name="The Broad Institute Genome Sequencing Center for Infectious Disease"/>
            <person name="Wu L."/>
            <person name="Ma J."/>
        </authorList>
    </citation>
    <scope>NUCLEOTIDE SEQUENCE [LARGE SCALE GENOMIC DNA]</scope>
    <source>
        <strain evidence="4">KCTC 3950</strain>
    </source>
</reference>
<dbReference type="Gene3D" id="3.30.360.10">
    <property type="entry name" value="Dihydrodipicolinate Reductase, domain 2"/>
    <property type="match status" value="1"/>
</dbReference>
<evidence type="ECO:0000259" key="1">
    <source>
        <dbReference type="Pfam" id="PF01408"/>
    </source>
</evidence>
<evidence type="ECO:0000259" key="2">
    <source>
        <dbReference type="Pfam" id="PF22725"/>
    </source>
</evidence>
<accession>A0ABW5P9P2</accession>
<dbReference type="InterPro" id="IPR052515">
    <property type="entry name" value="Gfo/Idh/MocA_Oxidoreductase"/>
</dbReference>
<keyword evidence="4" id="KW-1185">Reference proteome</keyword>
<dbReference type="InterPro" id="IPR000683">
    <property type="entry name" value="Gfo/Idh/MocA-like_OxRdtase_N"/>
</dbReference>